<protein>
    <recommendedName>
        <fullName evidence="4">Hemerythrin-like domain-containing protein</fullName>
    </recommendedName>
</protein>
<organism evidence="2 3">
    <name type="scientific">Janthinobacterium fluminis</name>
    <dbReference type="NCBI Taxonomy" id="2987524"/>
    <lineage>
        <taxon>Bacteria</taxon>
        <taxon>Pseudomonadati</taxon>
        <taxon>Pseudomonadota</taxon>
        <taxon>Betaproteobacteria</taxon>
        <taxon>Burkholderiales</taxon>
        <taxon>Oxalobacteraceae</taxon>
        <taxon>Janthinobacterium</taxon>
    </lineage>
</organism>
<dbReference type="EMBL" id="JAQQXR010000004">
    <property type="protein sequence ID" value="MDC8758474.1"/>
    <property type="molecule type" value="Genomic_DNA"/>
</dbReference>
<dbReference type="RefSeq" id="WP_273671152.1">
    <property type="nucleotide sequence ID" value="NZ_JAQQXR010000004.1"/>
</dbReference>
<name>A0ABT5K0T7_9BURK</name>
<reference evidence="2 3" key="1">
    <citation type="submission" date="2022-10" db="EMBL/GenBank/DDBJ databases">
        <title>Janthinobacterium sp. hw3 Genome sequencing.</title>
        <authorList>
            <person name="Park S."/>
        </authorList>
    </citation>
    <scope>NUCLEOTIDE SEQUENCE [LARGE SCALE GENOMIC DNA]</scope>
    <source>
        <strain evidence="3">hw3</strain>
    </source>
</reference>
<evidence type="ECO:0008006" key="4">
    <source>
        <dbReference type="Google" id="ProtNLM"/>
    </source>
</evidence>
<proteinExistence type="predicted"/>
<feature type="region of interest" description="Disordered" evidence="1">
    <location>
        <begin position="198"/>
        <end position="219"/>
    </location>
</feature>
<dbReference type="Gene3D" id="1.20.120.520">
    <property type="entry name" value="nmb1532 protein domain like"/>
    <property type="match status" value="1"/>
</dbReference>
<evidence type="ECO:0000313" key="3">
    <source>
        <dbReference type="Proteomes" id="UP001221208"/>
    </source>
</evidence>
<comment type="caution">
    <text evidence="2">The sequence shown here is derived from an EMBL/GenBank/DDBJ whole genome shotgun (WGS) entry which is preliminary data.</text>
</comment>
<accession>A0ABT5K0T7</accession>
<sequence length="219" mass="24530">MLTATYTLVALSVEQASVRLSLQSFQQYVQANLRHQNSISLAQLQYACDCLNRLYQACHWRKVEIYLIPALRQATEQADRLLDELSTLNNAALDIVKAMQQRAGSMTVHTDEQVAQLCGSMDAFCAALLKRLEREERELFSIARSAICGDAWFSIANQFLLHDARVVETRRARAPVIELARVQPDAAEALVRFEPPELTLAGLPPPPRRESAPRRAAAD</sequence>
<gene>
    <name evidence="2" type="ORF">OIK44_12865</name>
</gene>
<feature type="compositionally biased region" description="Basic and acidic residues" evidence="1">
    <location>
        <begin position="207"/>
        <end position="219"/>
    </location>
</feature>
<dbReference type="Proteomes" id="UP001221208">
    <property type="component" value="Unassembled WGS sequence"/>
</dbReference>
<evidence type="ECO:0000256" key="1">
    <source>
        <dbReference type="SAM" id="MobiDB-lite"/>
    </source>
</evidence>
<evidence type="ECO:0000313" key="2">
    <source>
        <dbReference type="EMBL" id="MDC8758474.1"/>
    </source>
</evidence>
<keyword evidence="3" id="KW-1185">Reference proteome</keyword>